<dbReference type="EMBL" id="LUEZ02000107">
    <property type="protein sequence ID" value="RDB17985.1"/>
    <property type="molecule type" value="Genomic_DNA"/>
</dbReference>
<reference evidence="2" key="1">
    <citation type="submission" date="2018-04" db="EMBL/GenBank/DDBJ databases">
        <title>Whole genome sequencing of Hypsizygus marmoreus.</title>
        <authorList>
            <person name="Choi I.-G."/>
            <person name="Min B."/>
            <person name="Kim J.-G."/>
            <person name="Kim S."/>
            <person name="Oh Y.-L."/>
            <person name="Kong W.-S."/>
            <person name="Park H."/>
            <person name="Jeong J."/>
            <person name="Song E.-S."/>
        </authorList>
    </citation>
    <scope>NUCLEOTIDE SEQUENCE [LARGE SCALE GENOMIC DNA]</scope>
    <source>
        <strain evidence="2">51987-8</strain>
    </source>
</reference>
<feature type="region of interest" description="Disordered" evidence="1">
    <location>
        <begin position="1"/>
        <end position="86"/>
    </location>
</feature>
<dbReference type="InParanoid" id="A0A369JC40"/>
<feature type="region of interest" description="Disordered" evidence="1">
    <location>
        <begin position="136"/>
        <end position="155"/>
    </location>
</feature>
<keyword evidence="3" id="KW-1185">Reference proteome</keyword>
<evidence type="ECO:0000313" key="2">
    <source>
        <dbReference type="EMBL" id="RDB17985.1"/>
    </source>
</evidence>
<accession>A0A369JC40</accession>
<gene>
    <name evidence="2" type="ORF">Hypma_000745</name>
</gene>
<sequence length="276" mass="30700">MTSYFHVSTRPRRPLQRDALSVEPRSTFDSSALDNSVYVFPNPPSAPPSPSQLSDLSAPTDFTSSSAISETPTMDSGLPDVHERQHDFPSPLSPLSSMDDVHDIPWTPKGADEILLRAANDSIERIDRWQQLIRRRAKEPMKSRSHSRSSDMLKPRHHTFDSLPSIRLLSFFVYLFSIDETTLRLLSHPSAEAALFPGQSQLSDSDKGAANELHGTEKLLIQKSESRVVRDGCALVSDPNYPPYHPFSSLPFVGLWGLVTGFVSNSGKAFREVLQS</sequence>
<protein>
    <submittedName>
        <fullName evidence="2">Uncharacterized protein</fullName>
    </submittedName>
</protein>
<organism evidence="2 3">
    <name type="scientific">Hypsizygus marmoreus</name>
    <name type="common">White beech mushroom</name>
    <name type="synonym">Agaricus marmoreus</name>
    <dbReference type="NCBI Taxonomy" id="39966"/>
    <lineage>
        <taxon>Eukaryota</taxon>
        <taxon>Fungi</taxon>
        <taxon>Dikarya</taxon>
        <taxon>Basidiomycota</taxon>
        <taxon>Agaricomycotina</taxon>
        <taxon>Agaricomycetes</taxon>
        <taxon>Agaricomycetidae</taxon>
        <taxon>Agaricales</taxon>
        <taxon>Tricholomatineae</taxon>
        <taxon>Lyophyllaceae</taxon>
        <taxon>Hypsizygus</taxon>
    </lineage>
</organism>
<feature type="compositionally biased region" description="Polar residues" evidence="1">
    <location>
        <begin position="60"/>
        <end position="74"/>
    </location>
</feature>
<dbReference type="Proteomes" id="UP000076154">
    <property type="component" value="Unassembled WGS sequence"/>
</dbReference>
<name>A0A369JC40_HYPMA</name>
<comment type="caution">
    <text evidence="2">The sequence shown here is derived from an EMBL/GenBank/DDBJ whole genome shotgun (WGS) entry which is preliminary data.</text>
</comment>
<dbReference type="OrthoDB" id="3069047at2759"/>
<evidence type="ECO:0000313" key="3">
    <source>
        <dbReference type="Proteomes" id="UP000076154"/>
    </source>
</evidence>
<dbReference type="AlphaFoldDB" id="A0A369JC40"/>
<feature type="compositionally biased region" description="Basic and acidic residues" evidence="1">
    <location>
        <begin position="138"/>
        <end position="155"/>
    </location>
</feature>
<feature type="compositionally biased region" description="Pro residues" evidence="1">
    <location>
        <begin position="41"/>
        <end position="50"/>
    </location>
</feature>
<proteinExistence type="predicted"/>
<evidence type="ECO:0000256" key="1">
    <source>
        <dbReference type="SAM" id="MobiDB-lite"/>
    </source>
</evidence>